<dbReference type="CDD" id="cd04179">
    <property type="entry name" value="DPM_DPG-synthase_like"/>
    <property type="match status" value="1"/>
</dbReference>
<evidence type="ECO:0000313" key="2">
    <source>
        <dbReference type="EMBL" id="PIR93208.1"/>
    </source>
</evidence>
<reference evidence="3" key="1">
    <citation type="submission" date="2017-09" db="EMBL/GenBank/DDBJ databases">
        <title>Depth-based differentiation of microbial function through sediment-hosted aquifers and enrichment of novel symbionts in the deep terrestrial subsurface.</title>
        <authorList>
            <person name="Probst A.J."/>
            <person name="Ladd B."/>
            <person name="Jarett J.K."/>
            <person name="Geller-Mcgrath D.E."/>
            <person name="Sieber C.M.K."/>
            <person name="Emerson J.B."/>
            <person name="Anantharaman K."/>
            <person name="Thomas B.C."/>
            <person name="Malmstrom R."/>
            <person name="Stieglmeier M."/>
            <person name="Klingl A."/>
            <person name="Woyke T."/>
            <person name="Ryan C.M."/>
            <person name="Banfield J.F."/>
        </authorList>
    </citation>
    <scope>NUCLEOTIDE SEQUENCE [LARGE SCALE GENOMIC DNA]</scope>
</reference>
<dbReference type="Gene3D" id="3.90.550.10">
    <property type="entry name" value="Spore Coat Polysaccharide Biosynthesis Protein SpsA, Chain A"/>
    <property type="match status" value="1"/>
</dbReference>
<dbReference type="GO" id="GO:0016740">
    <property type="term" value="F:transferase activity"/>
    <property type="evidence" value="ECO:0007669"/>
    <property type="project" value="UniProtKB-KW"/>
</dbReference>
<dbReference type="PANTHER" id="PTHR48090:SF7">
    <property type="entry name" value="RFBJ PROTEIN"/>
    <property type="match status" value="1"/>
</dbReference>
<dbReference type="Proteomes" id="UP000228626">
    <property type="component" value="Unassembled WGS sequence"/>
</dbReference>
<dbReference type="InterPro" id="IPR029044">
    <property type="entry name" value="Nucleotide-diphossugar_trans"/>
</dbReference>
<organism evidence="2 3">
    <name type="scientific">Candidatus Falkowbacteria bacterium CG10_big_fil_rev_8_21_14_0_10_43_10</name>
    <dbReference type="NCBI Taxonomy" id="1974567"/>
    <lineage>
        <taxon>Bacteria</taxon>
        <taxon>Candidatus Falkowiibacteriota</taxon>
    </lineage>
</organism>
<sequence>MIKLVKPAFLLPLTNHKFIQIYKYNMNVYIVIPTYNEEGTVREVINSIKNEDLNYNIVVVDDNSSDNTVARVQETDAAVLRHIINRGQGAALRTGTEYAIMKGAEAVVHFDADEQFLASEIKEVIAPIINNRADMVFGSRFLSKQSNIPWFKRNVILLLARLVNRWFFNIRLSDPQAGFRAMSGAVARKINWRQDRMAHCSEIMHQAFAEKLRIEEVPITVIYRDFGQKFFGGLKILKEMFIGAFTK</sequence>
<feature type="domain" description="Glycosyltransferase 2-like" evidence="1">
    <location>
        <begin position="30"/>
        <end position="171"/>
    </location>
</feature>
<keyword evidence="2" id="KW-0808">Transferase</keyword>
<evidence type="ECO:0000313" key="3">
    <source>
        <dbReference type="Proteomes" id="UP000228626"/>
    </source>
</evidence>
<comment type="caution">
    <text evidence="2">The sequence shown here is derived from an EMBL/GenBank/DDBJ whole genome shotgun (WGS) entry which is preliminary data.</text>
</comment>
<gene>
    <name evidence="2" type="ORF">COT99_01970</name>
</gene>
<protein>
    <submittedName>
        <fullName evidence="2">Glycosyltransferase family 2 protein</fullName>
    </submittedName>
</protein>
<dbReference type="EMBL" id="PFAR01000024">
    <property type="protein sequence ID" value="PIR93208.1"/>
    <property type="molecule type" value="Genomic_DNA"/>
</dbReference>
<dbReference type="Pfam" id="PF00535">
    <property type="entry name" value="Glycos_transf_2"/>
    <property type="match status" value="1"/>
</dbReference>
<dbReference type="SUPFAM" id="SSF53448">
    <property type="entry name" value="Nucleotide-diphospho-sugar transferases"/>
    <property type="match status" value="1"/>
</dbReference>
<accession>A0A2H0V2C9</accession>
<dbReference type="InterPro" id="IPR001173">
    <property type="entry name" value="Glyco_trans_2-like"/>
</dbReference>
<dbReference type="InterPro" id="IPR050256">
    <property type="entry name" value="Glycosyltransferase_2"/>
</dbReference>
<dbReference type="AlphaFoldDB" id="A0A2H0V2C9"/>
<proteinExistence type="predicted"/>
<name>A0A2H0V2C9_9BACT</name>
<dbReference type="PANTHER" id="PTHR48090">
    <property type="entry name" value="UNDECAPRENYL-PHOSPHATE 4-DEOXY-4-FORMAMIDO-L-ARABINOSE TRANSFERASE-RELATED"/>
    <property type="match status" value="1"/>
</dbReference>
<evidence type="ECO:0000259" key="1">
    <source>
        <dbReference type="Pfam" id="PF00535"/>
    </source>
</evidence>